<name>A0ABY6J238_9BACT</name>
<reference evidence="2" key="1">
    <citation type="submission" date="2022-10" db="EMBL/GenBank/DDBJ databases">
        <title>Chitinophaga sp. nov., isolated from soil.</title>
        <authorList>
            <person name="Jeon C.O."/>
        </authorList>
    </citation>
    <scope>NUCLEOTIDE SEQUENCE</scope>
    <source>
        <strain evidence="2">R8</strain>
    </source>
</reference>
<keyword evidence="3" id="KW-1185">Reference proteome</keyword>
<dbReference type="Gene3D" id="1.10.357.10">
    <property type="entry name" value="Tetracycline Repressor, domain 2"/>
    <property type="match status" value="1"/>
</dbReference>
<feature type="domain" description="Tetracyclin repressor-like C-terminal" evidence="1">
    <location>
        <begin position="78"/>
        <end position="204"/>
    </location>
</feature>
<accession>A0ABY6J238</accession>
<proteinExistence type="predicted"/>
<gene>
    <name evidence="2" type="ORF">MKQ68_00825</name>
</gene>
<dbReference type="RefSeq" id="WP_264281683.1">
    <property type="nucleotide sequence ID" value="NZ_CP107006.1"/>
</dbReference>
<sequence>MEKSEIRSAYEQHWLQNGKQPVSVFAFCQPLNITEGAFYDHYSSFDALENDIWLGIFQTTLGKLQPDETYQQYTAQEKLLAFYFMWVQDLKEHRSYILLQKGRFLVPGSELRQLETFRRAFYEYAADLIREGYQNEQIKERKYISDQYVHGFWLQALFVLRYWIKDTSERFEMTDAAIEKAVNLSFQLIRSNTLDSLLDFGKFILTRK</sequence>
<organism evidence="2 3">
    <name type="scientific">Chitinophaga horti</name>
    <dbReference type="NCBI Taxonomy" id="2920382"/>
    <lineage>
        <taxon>Bacteria</taxon>
        <taxon>Pseudomonadati</taxon>
        <taxon>Bacteroidota</taxon>
        <taxon>Chitinophagia</taxon>
        <taxon>Chitinophagales</taxon>
        <taxon>Chitinophagaceae</taxon>
        <taxon>Chitinophaga</taxon>
    </lineage>
</organism>
<dbReference type="InterPro" id="IPR036271">
    <property type="entry name" value="Tet_transcr_reg_TetR-rel_C_sf"/>
</dbReference>
<protein>
    <submittedName>
        <fullName evidence="2">TetR family transcriptional regulator C-terminal domain-containing protein</fullName>
    </submittedName>
</protein>
<dbReference type="EMBL" id="CP107006">
    <property type="protein sequence ID" value="UYQ93643.1"/>
    <property type="molecule type" value="Genomic_DNA"/>
</dbReference>
<evidence type="ECO:0000259" key="1">
    <source>
        <dbReference type="Pfam" id="PF17931"/>
    </source>
</evidence>
<evidence type="ECO:0000313" key="2">
    <source>
        <dbReference type="EMBL" id="UYQ93643.1"/>
    </source>
</evidence>
<dbReference type="InterPro" id="IPR041673">
    <property type="entry name" value="TetR_C_23"/>
</dbReference>
<dbReference type="Proteomes" id="UP001162741">
    <property type="component" value="Chromosome"/>
</dbReference>
<dbReference type="SUPFAM" id="SSF48498">
    <property type="entry name" value="Tetracyclin repressor-like, C-terminal domain"/>
    <property type="match status" value="1"/>
</dbReference>
<evidence type="ECO:0000313" key="3">
    <source>
        <dbReference type="Proteomes" id="UP001162741"/>
    </source>
</evidence>
<dbReference type="Pfam" id="PF17931">
    <property type="entry name" value="TetR_C_23"/>
    <property type="match status" value="1"/>
</dbReference>